<dbReference type="GO" id="GO:0009052">
    <property type="term" value="P:pentose-phosphate shunt, non-oxidative branch"/>
    <property type="evidence" value="ECO:0007669"/>
    <property type="project" value="InterPro"/>
</dbReference>
<evidence type="ECO:0000256" key="1">
    <source>
        <dbReference type="ARBA" id="ARBA00008088"/>
    </source>
</evidence>
<feature type="non-terminal residue" evidence="5">
    <location>
        <position position="1"/>
    </location>
</feature>
<name>X1B172_9ZZZZ</name>
<reference evidence="5" key="1">
    <citation type="journal article" date="2014" name="Front. Microbiol.">
        <title>High frequency of phylogenetically diverse reductive dehalogenase-homologous genes in deep subseafloor sedimentary metagenomes.</title>
        <authorList>
            <person name="Kawai M."/>
            <person name="Futagami T."/>
            <person name="Toyoda A."/>
            <person name="Takaki Y."/>
            <person name="Nishi S."/>
            <person name="Hori S."/>
            <person name="Arai W."/>
            <person name="Tsubouchi T."/>
            <person name="Morono Y."/>
            <person name="Uchiyama I."/>
            <person name="Ito T."/>
            <person name="Fujiyama A."/>
            <person name="Inagaki F."/>
            <person name="Takami H."/>
        </authorList>
    </citation>
    <scope>NUCLEOTIDE SEQUENCE</scope>
    <source>
        <strain evidence="5">Expedition CK06-06</strain>
    </source>
</reference>
<evidence type="ECO:0000313" key="5">
    <source>
        <dbReference type="EMBL" id="GAG88700.1"/>
    </source>
</evidence>
<proteinExistence type="inferred from homology"/>
<dbReference type="AlphaFoldDB" id="X1B172"/>
<dbReference type="PANTHER" id="PTHR11934:SF0">
    <property type="entry name" value="RIBOSE-5-PHOSPHATE ISOMERASE"/>
    <property type="match status" value="1"/>
</dbReference>
<dbReference type="Gene3D" id="3.30.70.260">
    <property type="match status" value="1"/>
</dbReference>
<evidence type="ECO:0000256" key="4">
    <source>
        <dbReference type="ARBA" id="ARBA00029734"/>
    </source>
</evidence>
<dbReference type="GO" id="GO:0004751">
    <property type="term" value="F:ribose-5-phosphate isomerase activity"/>
    <property type="evidence" value="ECO:0007669"/>
    <property type="project" value="UniProtKB-EC"/>
</dbReference>
<dbReference type="EMBL" id="BART01014473">
    <property type="protein sequence ID" value="GAG88700.1"/>
    <property type="molecule type" value="Genomic_DNA"/>
</dbReference>
<dbReference type="PANTHER" id="PTHR11934">
    <property type="entry name" value="RIBOSE-5-PHOSPHATE ISOMERASE"/>
    <property type="match status" value="1"/>
</dbReference>
<keyword evidence="3" id="KW-0413">Isomerase</keyword>
<dbReference type="GO" id="GO:0006014">
    <property type="term" value="P:D-ribose metabolic process"/>
    <property type="evidence" value="ECO:0007669"/>
    <property type="project" value="TreeGrafter"/>
</dbReference>
<accession>X1B172</accession>
<organism evidence="5">
    <name type="scientific">marine sediment metagenome</name>
    <dbReference type="NCBI Taxonomy" id="412755"/>
    <lineage>
        <taxon>unclassified sequences</taxon>
        <taxon>metagenomes</taxon>
        <taxon>ecological metagenomes</taxon>
    </lineage>
</organism>
<comment type="caution">
    <text evidence="5">The sequence shown here is derived from an EMBL/GenBank/DDBJ whole genome shotgun (WGS) entry which is preliminary data.</text>
</comment>
<gene>
    <name evidence="5" type="ORF">S01H4_28843</name>
</gene>
<sequence>IVSYLGMIASVPVEVLPIAYRQVTAKLTAMGAIPTLRTGSGKLGPVITDFGNLIVDAKFDQIQEPIQLEHTINHIPGVLENGIFATKKAKILVGYPNKVEERGFDT</sequence>
<dbReference type="InterPro" id="IPR004788">
    <property type="entry name" value="Ribose5P_isomerase_type_A"/>
</dbReference>
<protein>
    <recommendedName>
        <fullName evidence="2">ribose-5-phosphate isomerase</fullName>
        <ecNumber evidence="2">5.3.1.6</ecNumber>
    </recommendedName>
    <alternativeName>
        <fullName evidence="4">Phosphoriboisomerase</fullName>
    </alternativeName>
</protein>
<comment type="similarity">
    <text evidence="1">Belongs to the ribose 5-phosphate isomerase family.</text>
</comment>
<dbReference type="FunFam" id="3.30.70.260:FF:000018">
    <property type="entry name" value="Ribose-5-phosphate isomerase A"/>
    <property type="match status" value="1"/>
</dbReference>
<dbReference type="Pfam" id="PF06026">
    <property type="entry name" value="Rib_5-P_isom_A"/>
    <property type="match status" value="1"/>
</dbReference>
<dbReference type="GO" id="GO:0005829">
    <property type="term" value="C:cytosol"/>
    <property type="evidence" value="ECO:0007669"/>
    <property type="project" value="TreeGrafter"/>
</dbReference>
<dbReference type="EC" id="5.3.1.6" evidence="2"/>
<evidence type="ECO:0000256" key="3">
    <source>
        <dbReference type="ARBA" id="ARBA00023235"/>
    </source>
</evidence>
<evidence type="ECO:0000256" key="2">
    <source>
        <dbReference type="ARBA" id="ARBA00011959"/>
    </source>
</evidence>
<dbReference type="SUPFAM" id="SSF75445">
    <property type="entry name" value="D-ribose-5-phosphate isomerase (RpiA), lid domain"/>
    <property type="match status" value="1"/>
</dbReference>